<organism evidence="3 4">
    <name type="scientific">Hondaea fermentalgiana</name>
    <dbReference type="NCBI Taxonomy" id="2315210"/>
    <lineage>
        <taxon>Eukaryota</taxon>
        <taxon>Sar</taxon>
        <taxon>Stramenopiles</taxon>
        <taxon>Bigyra</taxon>
        <taxon>Labyrinthulomycetes</taxon>
        <taxon>Thraustochytrida</taxon>
        <taxon>Thraustochytriidae</taxon>
        <taxon>Hondaea</taxon>
    </lineage>
</organism>
<feature type="signal peptide" evidence="2">
    <location>
        <begin position="1"/>
        <end position="24"/>
    </location>
</feature>
<comment type="caution">
    <text evidence="3">The sequence shown here is derived from an EMBL/GenBank/DDBJ whole genome shotgun (WGS) entry which is preliminary data.</text>
</comment>
<dbReference type="InParanoid" id="A0A2R5GBP4"/>
<keyword evidence="1" id="KW-0812">Transmembrane</keyword>
<keyword evidence="4" id="KW-1185">Reference proteome</keyword>
<gene>
    <name evidence="3" type="ORF">FCC1311_046202</name>
</gene>
<keyword evidence="1" id="KW-0472">Membrane</keyword>
<accession>A0A2R5GBP4</accession>
<evidence type="ECO:0000313" key="3">
    <source>
        <dbReference type="EMBL" id="GBG28397.1"/>
    </source>
</evidence>
<sequence length="593" mass="65902">MPLRRRKDLAGCWILAIAVLSGWRDNGGVRSCEAFLWTLTNYDLSSQVRTHEVSEDMSLHEGNALLGLVKFSVAEENLFEVNISATVSWRDATYATSEAGALALATFHPENASPELLVCTREEYYYIEESQMVSNGGFCSSLRDYDDTVCERIKLNLQTPSFFDESADDTTLAVYEAEIKGITARQDGMKYFVLSACDFVQEFQAPRLTELHSHAAFVLRTGAGLSAHSAAGELLRAGLLFLLATTLLGMALGFAYIRRWAPLRNTDLQIRILQITALKAGTLAFLDIGLFLRSAEESHAATLVAVDCIHALFLTSFCASLFVLILELALGKLITRHRLSYLDTFKIRRMVGTFTFTLLLYLLWYRSLLAWIFLCCTYVAITSSAHFLAASTVRVLQQQSSRIQAQLDDAEGNVVPSPVLDTLRRRKRFVNDLASVFRNLRVATVAFFCFAPFVLLLVQIILADSGRANALLRLLSELFDLVFLMRIAYLYRFVSFEPYLDASEEDIATSSSSTSHLSSFAQADVTASASAVYPIVDARDRALDHEKNGRDLETGAMQPERDAAAQLPVLCVSMPGQAPRMGVLHNYALLEEE</sequence>
<keyword evidence="1" id="KW-1133">Transmembrane helix</keyword>
<keyword evidence="2" id="KW-0732">Signal</keyword>
<feature type="transmembrane region" description="Helical" evidence="1">
    <location>
        <begin position="301"/>
        <end position="326"/>
    </location>
</feature>
<feature type="transmembrane region" description="Helical" evidence="1">
    <location>
        <begin position="370"/>
        <end position="393"/>
    </location>
</feature>
<reference evidence="3 4" key="1">
    <citation type="submission" date="2017-12" db="EMBL/GenBank/DDBJ databases">
        <title>Sequencing, de novo assembly and annotation of complete genome of a new Thraustochytrid species, strain FCC1311.</title>
        <authorList>
            <person name="Sedici K."/>
            <person name="Godart F."/>
            <person name="Aiese Cigliano R."/>
            <person name="Sanseverino W."/>
            <person name="Barakat M."/>
            <person name="Ortet P."/>
            <person name="Marechal E."/>
            <person name="Cagnac O."/>
            <person name="Amato A."/>
        </authorList>
    </citation>
    <scope>NUCLEOTIDE SEQUENCE [LARGE SCALE GENOMIC DNA]</scope>
</reference>
<proteinExistence type="predicted"/>
<feature type="transmembrane region" description="Helical" evidence="1">
    <location>
        <begin position="442"/>
        <end position="462"/>
    </location>
</feature>
<name>A0A2R5GBP4_9STRA</name>
<evidence type="ECO:0000313" key="4">
    <source>
        <dbReference type="Proteomes" id="UP000241890"/>
    </source>
</evidence>
<evidence type="ECO:0000256" key="2">
    <source>
        <dbReference type="SAM" id="SignalP"/>
    </source>
</evidence>
<protein>
    <submittedName>
        <fullName evidence="3">Uncharacterized protein</fullName>
    </submittedName>
</protein>
<feature type="transmembrane region" description="Helical" evidence="1">
    <location>
        <begin position="234"/>
        <end position="257"/>
    </location>
</feature>
<feature type="transmembrane region" description="Helical" evidence="1">
    <location>
        <begin position="347"/>
        <end position="364"/>
    </location>
</feature>
<evidence type="ECO:0000256" key="1">
    <source>
        <dbReference type="SAM" id="Phobius"/>
    </source>
</evidence>
<dbReference type="EMBL" id="BEYU01000040">
    <property type="protein sequence ID" value="GBG28397.1"/>
    <property type="molecule type" value="Genomic_DNA"/>
</dbReference>
<feature type="transmembrane region" description="Helical" evidence="1">
    <location>
        <begin position="277"/>
        <end position="295"/>
    </location>
</feature>
<feature type="chain" id="PRO_5015320631" evidence="2">
    <location>
        <begin position="25"/>
        <end position="593"/>
    </location>
</feature>
<dbReference type="Proteomes" id="UP000241890">
    <property type="component" value="Unassembled WGS sequence"/>
</dbReference>
<dbReference type="AlphaFoldDB" id="A0A2R5GBP4"/>